<name>A0A8I0Q0K7_MORMO</name>
<dbReference type="EMBL" id="PKLF01000053">
    <property type="protein sequence ID" value="MBE8614807.1"/>
    <property type="molecule type" value="Genomic_DNA"/>
</dbReference>
<evidence type="ECO:0000313" key="2">
    <source>
        <dbReference type="Proteomes" id="UP000650477"/>
    </source>
</evidence>
<proteinExistence type="predicted"/>
<evidence type="ECO:0000313" key="1">
    <source>
        <dbReference type="EMBL" id="MBE8614807.1"/>
    </source>
</evidence>
<gene>
    <name evidence="1" type="ORF">CYG68_21020</name>
</gene>
<organism evidence="1 2">
    <name type="scientific">Morganella morganii</name>
    <name type="common">Proteus morganii</name>
    <dbReference type="NCBI Taxonomy" id="582"/>
    <lineage>
        <taxon>Bacteria</taxon>
        <taxon>Pseudomonadati</taxon>
        <taxon>Pseudomonadota</taxon>
        <taxon>Gammaproteobacteria</taxon>
        <taxon>Enterobacterales</taxon>
        <taxon>Morganellaceae</taxon>
        <taxon>Morganella</taxon>
    </lineage>
</organism>
<comment type="caution">
    <text evidence="1">The sequence shown here is derived from an EMBL/GenBank/DDBJ whole genome shotgun (WGS) entry which is preliminary data.</text>
</comment>
<feature type="non-terminal residue" evidence="1">
    <location>
        <position position="177"/>
    </location>
</feature>
<protein>
    <submittedName>
        <fullName evidence="1">Uncharacterized protein</fullName>
    </submittedName>
</protein>
<dbReference type="Proteomes" id="UP000650477">
    <property type="component" value="Unassembled WGS sequence"/>
</dbReference>
<reference evidence="1" key="1">
    <citation type="submission" date="2017-12" db="EMBL/GenBank/DDBJ databases">
        <title>Genome sequencing and analysis.</title>
        <authorList>
            <person name="Huang Y.-T."/>
        </authorList>
    </citation>
    <scope>NUCLEOTIDE SEQUENCE</scope>
    <source>
        <strain evidence="1">VGH116</strain>
    </source>
</reference>
<dbReference type="AlphaFoldDB" id="A0A8I0Q0K7"/>
<sequence length="177" mass="18684">MKKIGDVTSTADKNGEWTNGNVAAGIAPTILEAGWLNSVQREILGVIIAAGMQQDKNDDTQLSKAISKIISGGDYATKTEVNSKLAKNRNGADIPDKAAFINNLGLEEKFQPKGNYFNFSEINEMPGRGFNGAFSGGVGVKYVKGISVSSGGQADTGQIFVDFNAVVTARYLNSNGS</sequence>
<accession>A0A8I0Q0K7</accession>